<dbReference type="GO" id="GO:0004843">
    <property type="term" value="F:cysteine-type deubiquitinase activity"/>
    <property type="evidence" value="ECO:0007669"/>
    <property type="project" value="UniProtKB-UniRule"/>
</dbReference>
<dbReference type="GO" id="GO:0071108">
    <property type="term" value="P:protein K48-linked deubiquitination"/>
    <property type="evidence" value="ECO:0007669"/>
    <property type="project" value="TreeGrafter"/>
</dbReference>
<dbReference type="GO" id="GO:0005829">
    <property type="term" value="C:cytosol"/>
    <property type="evidence" value="ECO:0007669"/>
    <property type="project" value="TreeGrafter"/>
</dbReference>
<dbReference type="PANTHER" id="PTHR18063">
    <property type="entry name" value="NF-E2 INDUCIBLE PROTEIN"/>
    <property type="match status" value="1"/>
</dbReference>
<dbReference type="GO" id="GO:0036435">
    <property type="term" value="F:K48-linked polyubiquitin modification-dependent protein binding"/>
    <property type="evidence" value="ECO:0007669"/>
    <property type="project" value="UniProtKB-UniRule"/>
</dbReference>
<evidence type="ECO:0000256" key="1">
    <source>
        <dbReference type="ARBA" id="ARBA00006616"/>
    </source>
</evidence>
<protein>
    <recommendedName>
        <fullName evidence="2">Ubiquitin carboxyl-terminal hydrolase</fullName>
        <ecNumber evidence="2">3.4.19.12</ecNumber>
    </recommendedName>
</protein>
<feature type="region of interest" description="Disordered" evidence="3">
    <location>
        <begin position="14"/>
        <end position="58"/>
    </location>
</feature>
<name>A0AAD5MNE5_PARTN</name>
<dbReference type="GO" id="GO:0140934">
    <property type="term" value="F:histone deubiquitinase activity"/>
    <property type="evidence" value="ECO:0007669"/>
    <property type="project" value="UniProtKB-UniRule"/>
</dbReference>
<evidence type="ECO:0000256" key="2">
    <source>
        <dbReference type="RuleBase" id="RU367139"/>
    </source>
</evidence>
<feature type="domain" description="MINDY deubiquitinase" evidence="4">
    <location>
        <begin position="71"/>
        <end position="124"/>
    </location>
</feature>
<dbReference type="InterPro" id="IPR007518">
    <property type="entry name" value="MINDY"/>
</dbReference>
<comment type="caution">
    <text evidence="5">The sequence shown here is derived from an EMBL/GenBank/DDBJ whole genome shotgun (WGS) entry which is preliminary data.</text>
</comment>
<evidence type="ECO:0000313" key="6">
    <source>
        <dbReference type="Proteomes" id="UP001196413"/>
    </source>
</evidence>
<dbReference type="GO" id="GO:1990380">
    <property type="term" value="F:K48-linked deubiquitinase activity"/>
    <property type="evidence" value="ECO:0007669"/>
    <property type="project" value="UniProtKB-UniRule"/>
</dbReference>
<keyword evidence="2" id="KW-0378">Hydrolase</keyword>
<feature type="compositionally biased region" description="Basic and acidic residues" evidence="3">
    <location>
        <begin position="40"/>
        <end position="58"/>
    </location>
</feature>
<dbReference type="AlphaFoldDB" id="A0AAD5MNE5"/>
<dbReference type="EC" id="3.4.19.12" evidence="2"/>
<organism evidence="5 6">
    <name type="scientific">Parelaphostrongylus tenuis</name>
    <name type="common">Meningeal worm</name>
    <dbReference type="NCBI Taxonomy" id="148309"/>
    <lineage>
        <taxon>Eukaryota</taxon>
        <taxon>Metazoa</taxon>
        <taxon>Ecdysozoa</taxon>
        <taxon>Nematoda</taxon>
        <taxon>Chromadorea</taxon>
        <taxon>Rhabditida</taxon>
        <taxon>Rhabditina</taxon>
        <taxon>Rhabditomorpha</taxon>
        <taxon>Strongyloidea</taxon>
        <taxon>Metastrongylidae</taxon>
        <taxon>Parelaphostrongylus</taxon>
    </lineage>
</organism>
<evidence type="ECO:0000259" key="4">
    <source>
        <dbReference type="Pfam" id="PF04424"/>
    </source>
</evidence>
<feature type="compositionally biased region" description="Low complexity" evidence="3">
    <location>
        <begin position="18"/>
        <end position="37"/>
    </location>
</feature>
<proteinExistence type="inferred from homology"/>
<dbReference type="PANTHER" id="PTHR18063:SF6">
    <property type="entry name" value="UBIQUITIN CARBOXYL-TERMINAL HYDROLASE"/>
    <property type="match status" value="1"/>
</dbReference>
<dbReference type="Proteomes" id="UP001196413">
    <property type="component" value="Unassembled WGS sequence"/>
</dbReference>
<sequence>MSILKNIDEAAATLEGTSAQGTSSDISSSSQIPTSSGEGLSKETEVHGEIEQKSDEEIVKNQQFSQDNRDVFKLRTIQFNSHDYSIVTQNLNGPCPLISVINVLVLRGSVKLPRSTYVTRDALTHL</sequence>
<reference evidence="5" key="1">
    <citation type="submission" date="2021-06" db="EMBL/GenBank/DDBJ databases">
        <title>Parelaphostrongylus tenuis whole genome reference sequence.</title>
        <authorList>
            <person name="Garwood T.J."/>
            <person name="Larsen P.A."/>
            <person name="Fountain-Jones N.M."/>
            <person name="Garbe J.R."/>
            <person name="Macchietto M.G."/>
            <person name="Kania S.A."/>
            <person name="Gerhold R.W."/>
            <person name="Richards J.E."/>
            <person name="Wolf T.M."/>
        </authorList>
    </citation>
    <scope>NUCLEOTIDE SEQUENCE</scope>
    <source>
        <strain evidence="5">MNPRO001-30</strain>
        <tissue evidence="5">Meninges</tissue>
    </source>
</reference>
<dbReference type="GO" id="GO:0071944">
    <property type="term" value="C:cell periphery"/>
    <property type="evidence" value="ECO:0007669"/>
    <property type="project" value="TreeGrafter"/>
</dbReference>
<comment type="function">
    <text evidence="2">Hydrolase that can specifically remove 'Lys-48'-linked conjugated ubiquitin from proteins. Has exodeubiquitinase activity and has a preference for long polyubiquitin chains. May play a regulatory role at the level of protein turnover.</text>
</comment>
<dbReference type="Pfam" id="PF04424">
    <property type="entry name" value="MINDY_DUB"/>
    <property type="match status" value="1"/>
</dbReference>
<evidence type="ECO:0000256" key="3">
    <source>
        <dbReference type="SAM" id="MobiDB-lite"/>
    </source>
</evidence>
<keyword evidence="2" id="KW-0645">Protease</keyword>
<evidence type="ECO:0000313" key="5">
    <source>
        <dbReference type="EMBL" id="KAJ1361730.1"/>
    </source>
</evidence>
<accession>A0AAD5MNE5</accession>
<gene>
    <name evidence="5" type="ORF">KIN20_021059</name>
</gene>
<comment type="similarity">
    <text evidence="1 2">Belongs to the MINDY deubiquitinase family. FAM63 subfamily.</text>
</comment>
<comment type="catalytic activity">
    <reaction evidence="2">
        <text>Thiol-dependent hydrolysis of ester, thioester, amide, peptide and isopeptide bonds formed by the C-terminal Gly of ubiquitin (a 76-residue protein attached to proteins as an intracellular targeting signal).</text>
        <dbReference type="EC" id="3.4.19.12"/>
    </reaction>
</comment>
<keyword evidence="2" id="KW-0788">Thiol protease</keyword>
<dbReference type="InterPro" id="IPR033979">
    <property type="entry name" value="MINDY_domain"/>
</dbReference>
<dbReference type="GO" id="GO:0006508">
    <property type="term" value="P:proteolysis"/>
    <property type="evidence" value="ECO:0007669"/>
    <property type="project" value="UniProtKB-KW"/>
</dbReference>
<keyword evidence="6" id="KW-1185">Reference proteome</keyword>
<dbReference type="GO" id="GO:0016807">
    <property type="term" value="F:cysteine-type carboxypeptidase activity"/>
    <property type="evidence" value="ECO:0007669"/>
    <property type="project" value="TreeGrafter"/>
</dbReference>
<keyword evidence="2" id="KW-0833">Ubl conjugation pathway</keyword>
<dbReference type="EMBL" id="JAHQIW010004259">
    <property type="protein sequence ID" value="KAJ1361730.1"/>
    <property type="molecule type" value="Genomic_DNA"/>
</dbReference>